<evidence type="ECO:0000256" key="4">
    <source>
        <dbReference type="ARBA" id="ARBA00023136"/>
    </source>
</evidence>
<feature type="transmembrane region" description="Helical" evidence="6">
    <location>
        <begin position="249"/>
        <end position="268"/>
    </location>
</feature>
<evidence type="ECO:0000313" key="9">
    <source>
        <dbReference type="Proteomes" id="UP000436522"/>
    </source>
</evidence>
<feature type="transmembrane region" description="Helical" evidence="6">
    <location>
        <begin position="186"/>
        <end position="205"/>
    </location>
</feature>
<accession>A0A640VWG3</accession>
<dbReference type="EMBL" id="BLIV01000013">
    <property type="protein sequence ID" value="GFE52483.1"/>
    <property type="molecule type" value="Genomic_DNA"/>
</dbReference>
<organism evidence="8 9">
    <name type="scientific">Roseobacter cerasinus</name>
    <dbReference type="NCBI Taxonomy" id="2602289"/>
    <lineage>
        <taxon>Bacteria</taxon>
        <taxon>Pseudomonadati</taxon>
        <taxon>Pseudomonadota</taxon>
        <taxon>Alphaproteobacteria</taxon>
        <taxon>Rhodobacterales</taxon>
        <taxon>Roseobacteraceae</taxon>
        <taxon>Roseobacter</taxon>
    </lineage>
</organism>
<reference evidence="8 9" key="1">
    <citation type="submission" date="2019-12" db="EMBL/GenBank/DDBJ databases">
        <title>Roseobacter cerasinus sp. nov., isolated from seawater around aquaculture.</title>
        <authorList>
            <person name="Muramatsu S."/>
            <person name="Takabe Y."/>
            <person name="Mori K."/>
            <person name="Takaichi S."/>
            <person name="Hanada S."/>
        </authorList>
    </citation>
    <scope>NUCLEOTIDE SEQUENCE [LARGE SCALE GENOMIC DNA]</scope>
    <source>
        <strain evidence="8 9">AI77</strain>
    </source>
</reference>
<evidence type="ECO:0000256" key="5">
    <source>
        <dbReference type="SAM" id="MobiDB-lite"/>
    </source>
</evidence>
<feature type="compositionally biased region" description="Low complexity" evidence="5">
    <location>
        <begin position="420"/>
        <end position="430"/>
    </location>
</feature>
<dbReference type="AlphaFoldDB" id="A0A640VWG3"/>
<evidence type="ECO:0000256" key="2">
    <source>
        <dbReference type="ARBA" id="ARBA00022692"/>
    </source>
</evidence>
<dbReference type="OrthoDB" id="264250at2"/>
<dbReference type="Pfam" id="PF04932">
    <property type="entry name" value="Wzy_C"/>
    <property type="match status" value="1"/>
</dbReference>
<evidence type="ECO:0000256" key="3">
    <source>
        <dbReference type="ARBA" id="ARBA00022989"/>
    </source>
</evidence>
<comment type="subcellular location">
    <subcellularLocation>
        <location evidence="1">Membrane</location>
        <topology evidence="1">Multi-pass membrane protein</topology>
    </subcellularLocation>
</comment>
<keyword evidence="9" id="KW-1185">Reference proteome</keyword>
<dbReference type="InterPro" id="IPR007016">
    <property type="entry name" value="O-antigen_ligase-rel_domated"/>
</dbReference>
<feature type="transmembrane region" description="Helical" evidence="6">
    <location>
        <begin position="77"/>
        <end position="93"/>
    </location>
</feature>
<evidence type="ECO:0000256" key="6">
    <source>
        <dbReference type="SAM" id="Phobius"/>
    </source>
</evidence>
<feature type="transmembrane region" description="Helical" evidence="6">
    <location>
        <begin position="132"/>
        <end position="151"/>
    </location>
</feature>
<protein>
    <recommendedName>
        <fullName evidence="7">O-antigen ligase-related domain-containing protein</fullName>
    </recommendedName>
</protein>
<feature type="transmembrane region" description="Helical" evidence="6">
    <location>
        <begin position="377"/>
        <end position="401"/>
    </location>
</feature>
<feature type="domain" description="O-antigen ligase-related" evidence="7">
    <location>
        <begin position="217"/>
        <end position="345"/>
    </location>
</feature>
<dbReference type="InterPro" id="IPR051533">
    <property type="entry name" value="WaaL-like"/>
</dbReference>
<feature type="transmembrane region" description="Helical" evidence="6">
    <location>
        <begin position="24"/>
        <end position="43"/>
    </location>
</feature>
<dbReference type="PANTHER" id="PTHR37422:SF13">
    <property type="entry name" value="LIPOPOLYSACCHARIDE BIOSYNTHESIS PROTEIN PA4999-RELATED"/>
    <property type="match status" value="1"/>
</dbReference>
<proteinExistence type="predicted"/>
<keyword evidence="3 6" id="KW-1133">Transmembrane helix</keyword>
<name>A0A640VWG3_9RHOB</name>
<feature type="transmembrane region" description="Helical" evidence="6">
    <location>
        <begin position="99"/>
        <end position="120"/>
    </location>
</feature>
<dbReference type="RefSeq" id="WP_159981208.1">
    <property type="nucleotide sequence ID" value="NZ_BLIV01000013.1"/>
</dbReference>
<evidence type="ECO:0000259" key="7">
    <source>
        <dbReference type="Pfam" id="PF04932"/>
    </source>
</evidence>
<keyword evidence="4 6" id="KW-0472">Membrane</keyword>
<feature type="transmembrane region" description="Helical" evidence="6">
    <location>
        <begin position="49"/>
        <end position="65"/>
    </location>
</feature>
<dbReference type="GO" id="GO:0016020">
    <property type="term" value="C:membrane"/>
    <property type="evidence" value="ECO:0007669"/>
    <property type="project" value="UniProtKB-SubCell"/>
</dbReference>
<feature type="transmembrane region" description="Helical" evidence="6">
    <location>
        <begin position="338"/>
        <end position="357"/>
    </location>
</feature>
<keyword evidence="2 6" id="KW-0812">Transmembrane</keyword>
<feature type="compositionally biased region" description="Basic residues" evidence="5">
    <location>
        <begin position="432"/>
        <end position="449"/>
    </location>
</feature>
<dbReference type="Proteomes" id="UP000436522">
    <property type="component" value="Unassembled WGS sequence"/>
</dbReference>
<sequence length="471" mass="52597">MAYAQTTNGETDAASAGRKADRTVLFVLFFICILLPLSISLGSLRLTPLRLFLIASFIPFVLQVVSGKVGRFHTADILVFCFGGWIMLSMIAVHGMERVAYAGITVVELIGGYVAGRVMIQSATQYKRFFNIYFIVLILLAPLVLFELYTARAPILDGLGGLASFGKNRTEFRFGLSRVQVSFSHSILWGLFCSIAIGNLFYIYGKSFVRGSTYAGFALSMTYSSLSSGPFLAGMLQFLMILWDKITKGKWKLLVILFAIFYVTIDLLSNRTPIQIIIEELTFSSHTGWYRIHIWRHGTDNVWDNPIFGLGLNDWKRASWMTGSSVDNFWLLTTMRHGLPAIGFLFGAIGLSVLYTLRAKLTDPDIARMRVGYLVTMAGLFFTLATVHVWEQLAVLVMFYIGMGSWFMTAGGDQPPPSETTPETEAPPSSRYSRRAPKPSRRAQGKHQPAKPGRPARSARRTNPQRRPISE</sequence>
<feature type="region of interest" description="Disordered" evidence="5">
    <location>
        <begin position="411"/>
        <end position="471"/>
    </location>
</feature>
<comment type="caution">
    <text evidence="8">The sequence shown here is derived from an EMBL/GenBank/DDBJ whole genome shotgun (WGS) entry which is preliminary data.</text>
</comment>
<dbReference type="PANTHER" id="PTHR37422">
    <property type="entry name" value="TEICHURONIC ACID BIOSYNTHESIS PROTEIN TUAE"/>
    <property type="match status" value="1"/>
</dbReference>
<evidence type="ECO:0000313" key="8">
    <source>
        <dbReference type="EMBL" id="GFE52483.1"/>
    </source>
</evidence>
<feature type="transmembrane region" description="Helical" evidence="6">
    <location>
        <begin position="217"/>
        <end position="243"/>
    </location>
</feature>
<evidence type="ECO:0000256" key="1">
    <source>
        <dbReference type="ARBA" id="ARBA00004141"/>
    </source>
</evidence>
<gene>
    <name evidence="8" type="ORF">So717_42360</name>
</gene>